<dbReference type="Proteomes" id="UP000235392">
    <property type="component" value="Unassembled WGS sequence"/>
</dbReference>
<proteinExistence type="predicted"/>
<name>A0A2N5UUK3_9BASI</name>
<dbReference type="EMBL" id="PGCI01000089">
    <property type="protein sequence ID" value="PLW41441.1"/>
    <property type="molecule type" value="Genomic_DNA"/>
</dbReference>
<accession>A0A2N5UUK3</accession>
<dbReference type="AlphaFoldDB" id="A0A2N5UUK3"/>
<reference evidence="1 2" key="1">
    <citation type="submission" date="2017-11" db="EMBL/GenBank/DDBJ databases">
        <title>De novo assembly and phasing of dikaryotic genomes from two isolates of Puccinia coronata f. sp. avenae, the causal agent of oat crown rust.</title>
        <authorList>
            <person name="Miller M.E."/>
            <person name="Zhang Y."/>
            <person name="Omidvar V."/>
            <person name="Sperschneider J."/>
            <person name="Schwessinger B."/>
            <person name="Raley C."/>
            <person name="Palmer J.M."/>
            <person name="Garnica D."/>
            <person name="Upadhyaya N."/>
            <person name="Rathjen J."/>
            <person name="Taylor J.M."/>
            <person name="Park R.F."/>
            <person name="Dodds P.N."/>
            <person name="Hirsch C.D."/>
            <person name="Kianian S.F."/>
            <person name="Figueroa M."/>
        </authorList>
    </citation>
    <scope>NUCLEOTIDE SEQUENCE [LARGE SCALE GENOMIC DNA]</scope>
    <source>
        <strain evidence="1">12SD80</strain>
    </source>
</reference>
<comment type="caution">
    <text evidence="1">The sequence shown here is derived from an EMBL/GenBank/DDBJ whole genome shotgun (WGS) entry which is preliminary data.</text>
</comment>
<evidence type="ECO:0000313" key="2">
    <source>
        <dbReference type="Proteomes" id="UP000235392"/>
    </source>
</evidence>
<protein>
    <submittedName>
        <fullName evidence="1">Uncharacterized protein</fullName>
    </submittedName>
</protein>
<evidence type="ECO:0000313" key="1">
    <source>
        <dbReference type="EMBL" id="PLW41441.1"/>
    </source>
</evidence>
<gene>
    <name evidence="1" type="ORF">PCASD_07163</name>
</gene>
<organism evidence="1 2">
    <name type="scientific">Puccinia coronata f. sp. avenae</name>
    <dbReference type="NCBI Taxonomy" id="200324"/>
    <lineage>
        <taxon>Eukaryota</taxon>
        <taxon>Fungi</taxon>
        <taxon>Dikarya</taxon>
        <taxon>Basidiomycota</taxon>
        <taxon>Pucciniomycotina</taxon>
        <taxon>Pucciniomycetes</taxon>
        <taxon>Pucciniales</taxon>
        <taxon>Pucciniaceae</taxon>
        <taxon>Puccinia</taxon>
    </lineage>
</organism>
<sequence length="73" mass="7973">MPVRSLVKRGGLTGARPALFDQLMLALCLTGDRTGLSDRLGRASVKPRQADHWSNIAVRAQLEPACSTSQCWH</sequence>